<organism evidence="3 4">
    <name type="scientific">Triparma columacea</name>
    <dbReference type="NCBI Taxonomy" id="722753"/>
    <lineage>
        <taxon>Eukaryota</taxon>
        <taxon>Sar</taxon>
        <taxon>Stramenopiles</taxon>
        <taxon>Ochrophyta</taxon>
        <taxon>Bolidophyceae</taxon>
        <taxon>Parmales</taxon>
        <taxon>Triparmaceae</taxon>
        <taxon>Triparma</taxon>
    </lineage>
</organism>
<gene>
    <name evidence="3" type="ORF">TrCOL_g702</name>
</gene>
<dbReference type="EMBL" id="BRYA01000271">
    <property type="protein sequence ID" value="GMI45906.1"/>
    <property type="molecule type" value="Genomic_DNA"/>
</dbReference>
<protein>
    <submittedName>
        <fullName evidence="3">Uncharacterized protein</fullName>
    </submittedName>
</protein>
<sequence>MSTPPDLTIYAFTSCRSTIPLSFGISIASASDPFSSSTSQAWGAQPCPSPSDSSPDTLSSFKVISEGRPVRDFGDGPDLLVLPTTNILHLGLETQEPLVYSARILQSVEGVGKSVGSRPPLSTAMDLFNYPDTNTGLGVDFYRHSRTTGYRFDYFPNEGVLATGKTDFGMFFRCPDRFEPPPGHPSGEFESSATLELKFTSIPSPSGSPPPSGVVYLPVVKVCGPYPEPWGWWGGYGKPDDLGHLAGGLPLLAYALLFMFMAGGEHGEGGGRGGRKGDDFGSRVKRAVRLTFTPSNEGRGGGGYLETFTLIMGGGIPSLIHLNTIVSGNSSLHEKYHFMAHLFTFVTGLLAMSLRCRPHTRSASGLVFPFSVSAVALLFTLHKQKSLVSADLHRVYSFTMALLSVSRLLSRGLGCSRWAPVVVLASSWSGALLCLASEGGVEWQVRNRMDVPTTAMATGIAACGIVILGYGVAGVGKGGGGGREEGGRGEDELDGEDRSLLEEVLEEAERGGIGDIERGKGGIEMLRKR</sequence>
<comment type="caution">
    <text evidence="3">The sequence shown here is derived from an EMBL/GenBank/DDBJ whole genome shotgun (WGS) entry which is preliminary data.</text>
</comment>
<keyword evidence="4" id="KW-1185">Reference proteome</keyword>
<dbReference type="Proteomes" id="UP001165065">
    <property type="component" value="Unassembled WGS sequence"/>
</dbReference>
<feature type="transmembrane region" description="Helical" evidence="2">
    <location>
        <begin position="363"/>
        <end position="381"/>
    </location>
</feature>
<keyword evidence="2" id="KW-0472">Membrane</keyword>
<feature type="region of interest" description="Disordered" evidence="1">
    <location>
        <begin position="479"/>
        <end position="498"/>
    </location>
</feature>
<feature type="transmembrane region" description="Helical" evidence="2">
    <location>
        <begin position="453"/>
        <end position="473"/>
    </location>
</feature>
<proteinExistence type="predicted"/>
<name>A0A9W7GJJ8_9STRA</name>
<feature type="region of interest" description="Disordered" evidence="1">
    <location>
        <begin position="38"/>
        <end position="58"/>
    </location>
</feature>
<accession>A0A9W7GJJ8</accession>
<evidence type="ECO:0000256" key="2">
    <source>
        <dbReference type="SAM" id="Phobius"/>
    </source>
</evidence>
<keyword evidence="2" id="KW-1133">Transmembrane helix</keyword>
<dbReference type="AlphaFoldDB" id="A0A9W7GJJ8"/>
<feature type="transmembrane region" description="Helical" evidence="2">
    <location>
        <begin position="336"/>
        <end position="356"/>
    </location>
</feature>
<feature type="compositionally biased region" description="Basic and acidic residues" evidence="1">
    <location>
        <begin position="482"/>
        <end position="498"/>
    </location>
</feature>
<evidence type="ECO:0000313" key="3">
    <source>
        <dbReference type="EMBL" id="GMI45906.1"/>
    </source>
</evidence>
<reference evidence="4" key="1">
    <citation type="journal article" date="2023" name="Commun. Biol.">
        <title>Genome analysis of Parmales, the sister group of diatoms, reveals the evolutionary specialization of diatoms from phago-mixotrophs to photoautotrophs.</title>
        <authorList>
            <person name="Ban H."/>
            <person name="Sato S."/>
            <person name="Yoshikawa S."/>
            <person name="Yamada K."/>
            <person name="Nakamura Y."/>
            <person name="Ichinomiya M."/>
            <person name="Sato N."/>
            <person name="Blanc-Mathieu R."/>
            <person name="Endo H."/>
            <person name="Kuwata A."/>
            <person name="Ogata H."/>
        </authorList>
    </citation>
    <scope>NUCLEOTIDE SEQUENCE [LARGE SCALE GENOMIC DNA]</scope>
</reference>
<dbReference type="OrthoDB" id="195929at2759"/>
<evidence type="ECO:0000256" key="1">
    <source>
        <dbReference type="SAM" id="MobiDB-lite"/>
    </source>
</evidence>
<keyword evidence="2" id="KW-0812">Transmembrane</keyword>
<evidence type="ECO:0000313" key="4">
    <source>
        <dbReference type="Proteomes" id="UP001165065"/>
    </source>
</evidence>